<dbReference type="PANTHER" id="PTHR48182:SF2">
    <property type="entry name" value="PROTEIN SERAC1"/>
    <property type="match status" value="1"/>
</dbReference>
<dbReference type="GO" id="GO:0005525">
    <property type="term" value="F:GTP binding"/>
    <property type="evidence" value="ECO:0007669"/>
    <property type="project" value="InterPro"/>
</dbReference>
<evidence type="ECO:0000256" key="2">
    <source>
        <dbReference type="ARBA" id="ARBA00004240"/>
    </source>
</evidence>
<dbReference type="Pfam" id="PF00071">
    <property type="entry name" value="Ras"/>
    <property type="match status" value="1"/>
</dbReference>
<keyword evidence="5" id="KW-0496">Mitochondrion</keyword>
<keyword evidence="6" id="KW-0472">Membrane</keyword>
<evidence type="ECO:0000256" key="4">
    <source>
        <dbReference type="ARBA" id="ARBA00022824"/>
    </source>
</evidence>
<dbReference type="SUPFAM" id="SSF53474">
    <property type="entry name" value="alpha/beta-Hydrolases"/>
    <property type="match status" value="1"/>
</dbReference>
<dbReference type="SMART" id="SM00175">
    <property type="entry name" value="RAB"/>
    <property type="match status" value="1"/>
</dbReference>
<dbReference type="Gene3D" id="3.40.50.300">
    <property type="entry name" value="P-loop containing nucleotide triphosphate hydrolases"/>
    <property type="match status" value="1"/>
</dbReference>
<dbReference type="PROSITE" id="PS50297">
    <property type="entry name" value="ANK_REP_REGION"/>
    <property type="match status" value="3"/>
</dbReference>
<dbReference type="GO" id="GO:0005783">
    <property type="term" value="C:endoplasmic reticulum"/>
    <property type="evidence" value="ECO:0007669"/>
    <property type="project" value="UniProtKB-SubCell"/>
</dbReference>
<dbReference type="InterPro" id="IPR029058">
    <property type="entry name" value="AB_hydrolase_fold"/>
</dbReference>
<comment type="caution">
    <text evidence="8">The sequence shown here is derived from an EMBL/GenBank/DDBJ whole genome shotgun (WGS) entry which is preliminary data.</text>
</comment>
<proteinExistence type="predicted"/>
<feature type="repeat" description="ANK" evidence="7">
    <location>
        <begin position="245"/>
        <end position="277"/>
    </location>
</feature>
<dbReference type="SMART" id="SM00173">
    <property type="entry name" value="RAS"/>
    <property type="match status" value="1"/>
</dbReference>
<dbReference type="InterPro" id="IPR005225">
    <property type="entry name" value="Small_GTP-bd"/>
</dbReference>
<comment type="subcellular location">
    <subcellularLocation>
        <location evidence="2">Endoplasmic reticulum</location>
    </subcellularLocation>
    <subcellularLocation>
        <location evidence="3">Membrane</location>
    </subcellularLocation>
    <subcellularLocation>
        <location evidence="1">Mitochondrion</location>
    </subcellularLocation>
</comment>
<dbReference type="InterPro" id="IPR036770">
    <property type="entry name" value="Ankyrin_rpt-contain_sf"/>
</dbReference>
<dbReference type="InterPro" id="IPR052374">
    <property type="entry name" value="SERAC1"/>
</dbReference>
<evidence type="ECO:0000256" key="3">
    <source>
        <dbReference type="ARBA" id="ARBA00004370"/>
    </source>
</evidence>
<dbReference type="OrthoDB" id="194358at2759"/>
<protein>
    <submittedName>
        <fullName evidence="8">Uncharacterized protein</fullName>
    </submittedName>
</protein>
<dbReference type="Pfam" id="PF00023">
    <property type="entry name" value="Ank"/>
    <property type="match status" value="1"/>
</dbReference>
<dbReference type="PRINTS" id="PR00449">
    <property type="entry name" value="RASTRNSFRMNG"/>
</dbReference>
<dbReference type="PROSITE" id="PS51421">
    <property type="entry name" value="RAS"/>
    <property type="match status" value="1"/>
</dbReference>
<feature type="repeat" description="ANK" evidence="7">
    <location>
        <begin position="278"/>
        <end position="310"/>
    </location>
</feature>
<dbReference type="PROSITE" id="PS51419">
    <property type="entry name" value="RAB"/>
    <property type="match status" value="1"/>
</dbReference>
<keyword evidence="4" id="KW-0256">Endoplasmic reticulum</keyword>
<dbReference type="EMBL" id="WUBL01000069">
    <property type="protein sequence ID" value="KAF2967343.1"/>
    <property type="molecule type" value="Genomic_DNA"/>
</dbReference>
<evidence type="ECO:0000256" key="6">
    <source>
        <dbReference type="ARBA" id="ARBA00023136"/>
    </source>
</evidence>
<dbReference type="InterPro" id="IPR027417">
    <property type="entry name" value="P-loop_NTPase"/>
</dbReference>
<accession>A0A7C8IQR0</accession>
<evidence type="ECO:0000256" key="1">
    <source>
        <dbReference type="ARBA" id="ARBA00004173"/>
    </source>
</evidence>
<dbReference type="Gene3D" id="3.40.50.1820">
    <property type="entry name" value="alpha/beta hydrolase"/>
    <property type="match status" value="1"/>
</dbReference>
<dbReference type="Proteomes" id="UP000481858">
    <property type="component" value="Unassembled WGS sequence"/>
</dbReference>
<dbReference type="SMART" id="SM00174">
    <property type="entry name" value="RHO"/>
    <property type="match status" value="1"/>
</dbReference>
<keyword evidence="7" id="KW-0040">ANK repeat</keyword>
<sequence>MPNKVETHKIVVLGDGGSGKTALVIQASLNHFVETYDPTIEDTYLKRTIVDGIPCLLELTDTAGQEEYASLRDQWIKDGEAYLICYSITRWSSFTRVRMCFDEIRRIMDSNVDFDPSLITIAGNKSDSSLEREVSPLEGLALARDLGCNFVETSAKMGENVEQVFTELVRLRRRKLQTPNLLSFYRPRRTLLGSTRFVIPPDEDLTSSGRQRLLLSLIKAAQTNDETMVATLIKCNIDTNQQMMNDGSALHAASAAGHVNIVNILTKRGAAVNARKATGSTPLQLAAAEGHLEVVRLLLHRGALINQTSDSHGTALTAAASRGRTSVVSHLLKNQANVDIVGGPYGTALHAACWNGDPQLVTQLLNAGANIRSRGNRECTVLQMAAFAGHAAVVQCLLDRGAGVDIDTPGIKYGTALKAAHDYGNYSAMKILLDAGAATEGLQVSKISDKETTRVGSSRSEYSDIDAAKVRIPVYPDYRKVLSSSIMTPRASSTDLRSKLSLRKPLISDFGFSTIQSPEMASIDIVFVHGLQGHPEKTWTYTGNTDRQVGKRSIRDKLLRRTSGKAIEQSITGDSVFWPRDLLASSGDFAQSRILVWGYDTQVAHFFSASDQQNISQHGNNFLIALQQERKEDPKRPLLFVAHSLGGIIVKVALRNSRGSKHQPQYLSIYESTRGIIFLGTPHGGSHTANWGLVASNIIKCTLQEPAERVLRGLTPNNELLENLRKMFLEMLEDGHFGVHSFYETKAMTGIYGINGLVVPYESALVGHAKKEVVVGIHASHSEICKFRDKYDPGYKAVFGAMQDYIIACDALLPRISTSSFVI</sequence>
<evidence type="ECO:0000256" key="5">
    <source>
        <dbReference type="ARBA" id="ARBA00023128"/>
    </source>
</evidence>
<dbReference type="GO" id="GO:0003924">
    <property type="term" value="F:GTPase activity"/>
    <property type="evidence" value="ECO:0007669"/>
    <property type="project" value="InterPro"/>
</dbReference>
<evidence type="ECO:0000256" key="7">
    <source>
        <dbReference type="PROSITE-ProRule" id="PRU00023"/>
    </source>
</evidence>
<name>A0A7C8IQR0_9PEZI</name>
<dbReference type="InterPro" id="IPR001806">
    <property type="entry name" value="Small_GTPase"/>
</dbReference>
<dbReference type="PANTHER" id="PTHR48182">
    <property type="entry name" value="PROTEIN SERAC1"/>
    <property type="match status" value="1"/>
</dbReference>
<keyword evidence="9" id="KW-1185">Reference proteome</keyword>
<dbReference type="InParanoid" id="A0A7C8IQR0"/>
<feature type="repeat" description="ANK" evidence="7">
    <location>
        <begin position="347"/>
        <end position="376"/>
    </location>
</feature>
<dbReference type="GO" id="GO:0016020">
    <property type="term" value="C:membrane"/>
    <property type="evidence" value="ECO:0007669"/>
    <property type="project" value="UniProtKB-SubCell"/>
</dbReference>
<dbReference type="InterPro" id="IPR002110">
    <property type="entry name" value="Ankyrin_rpt"/>
</dbReference>
<dbReference type="Pfam" id="PF12796">
    <property type="entry name" value="Ank_2"/>
    <property type="match status" value="2"/>
</dbReference>
<reference evidence="8 9" key="1">
    <citation type="submission" date="2019-12" db="EMBL/GenBank/DDBJ databases">
        <title>Draft genome sequence of the ascomycete Xylaria multiplex DSM 110363.</title>
        <authorList>
            <person name="Buettner E."/>
            <person name="Kellner H."/>
        </authorList>
    </citation>
    <scope>NUCLEOTIDE SEQUENCE [LARGE SCALE GENOMIC DNA]</scope>
    <source>
        <strain evidence="8 9">DSM 110363</strain>
    </source>
</reference>
<dbReference type="AlphaFoldDB" id="A0A7C8IQR0"/>
<dbReference type="Gene3D" id="1.25.40.20">
    <property type="entry name" value="Ankyrin repeat-containing domain"/>
    <property type="match status" value="2"/>
</dbReference>
<feature type="repeat" description="ANK" evidence="7">
    <location>
        <begin position="377"/>
        <end position="409"/>
    </location>
</feature>
<dbReference type="PROSITE" id="PS51420">
    <property type="entry name" value="RHO"/>
    <property type="match status" value="1"/>
</dbReference>
<dbReference type="GO" id="GO:0005739">
    <property type="term" value="C:mitochondrion"/>
    <property type="evidence" value="ECO:0007669"/>
    <property type="project" value="UniProtKB-SubCell"/>
</dbReference>
<evidence type="ECO:0000313" key="9">
    <source>
        <dbReference type="Proteomes" id="UP000481858"/>
    </source>
</evidence>
<evidence type="ECO:0000313" key="8">
    <source>
        <dbReference type="EMBL" id="KAF2967343.1"/>
    </source>
</evidence>
<dbReference type="NCBIfam" id="TIGR00231">
    <property type="entry name" value="small_GTP"/>
    <property type="match status" value="1"/>
</dbReference>
<organism evidence="8 9">
    <name type="scientific">Xylaria multiplex</name>
    <dbReference type="NCBI Taxonomy" id="323545"/>
    <lineage>
        <taxon>Eukaryota</taxon>
        <taxon>Fungi</taxon>
        <taxon>Dikarya</taxon>
        <taxon>Ascomycota</taxon>
        <taxon>Pezizomycotina</taxon>
        <taxon>Sordariomycetes</taxon>
        <taxon>Xylariomycetidae</taxon>
        <taxon>Xylariales</taxon>
        <taxon>Xylariaceae</taxon>
        <taxon>Xylaria</taxon>
    </lineage>
</organism>
<dbReference type="SMART" id="SM00248">
    <property type="entry name" value="ANK"/>
    <property type="match status" value="7"/>
</dbReference>
<dbReference type="PRINTS" id="PR01415">
    <property type="entry name" value="ANKYRIN"/>
</dbReference>
<dbReference type="PROSITE" id="PS50088">
    <property type="entry name" value="ANK_REPEAT"/>
    <property type="match status" value="4"/>
</dbReference>
<dbReference type="SUPFAM" id="SSF52540">
    <property type="entry name" value="P-loop containing nucleoside triphosphate hydrolases"/>
    <property type="match status" value="1"/>
</dbReference>
<gene>
    <name evidence="8" type="ORF">GQX73_g6206</name>
</gene>
<dbReference type="SUPFAM" id="SSF48403">
    <property type="entry name" value="Ankyrin repeat"/>
    <property type="match status" value="1"/>
</dbReference>